<feature type="transmembrane region" description="Helical" evidence="1">
    <location>
        <begin position="54"/>
        <end position="71"/>
    </location>
</feature>
<evidence type="ECO:0000256" key="1">
    <source>
        <dbReference type="SAM" id="Phobius"/>
    </source>
</evidence>
<keyword evidence="3" id="KW-1185">Reference proteome</keyword>
<feature type="transmembrane region" description="Helical" evidence="1">
    <location>
        <begin position="6"/>
        <end position="22"/>
    </location>
</feature>
<sequence length="75" mass="9216">MYWIILRFLLFTLWLFPLWRGCRKRHSDDKPWLFILLLTLLTLAWAELAPTQEWQTLLLWFLLPWLSLMVSRAGR</sequence>
<dbReference type="Proteomes" id="UP000268033">
    <property type="component" value="Unassembled WGS sequence"/>
</dbReference>
<keyword evidence="1" id="KW-0472">Membrane</keyword>
<comment type="caution">
    <text evidence="2">The sequence shown here is derived from an EMBL/GenBank/DDBJ whole genome shotgun (WGS) entry which is preliminary data.</text>
</comment>
<dbReference type="AlphaFoldDB" id="A0A3N1PTH4"/>
<organism evidence="2 3">
    <name type="scientific">Gallaecimonas pentaromativorans</name>
    <dbReference type="NCBI Taxonomy" id="584787"/>
    <lineage>
        <taxon>Bacteria</taxon>
        <taxon>Pseudomonadati</taxon>
        <taxon>Pseudomonadota</taxon>
        <taxon>Gammaproteobacteria</taxon>
        <taxon>Enterobacterales</taxon>
        <taxon>Gallaecimonadaceae</taxon>
        <taxon>Gallaecimonas</taxon>
    </lineage>
</organism>
<dbReference type="EMBL" id="RJUL01000001">
    <property type="protein sequence ID" value="ROQ30411.1"/>
    <property type="molecule type" value="Genomic_DNA"/>
</dbReference>
<keyword evidence="1" id="KW-0812">Transmembrane</keyword>
<evidence type="ECO:0000313" key="2">
    <source>
        <dbReference type="EMBL" id="ROQ30411.1"/>
    </source>
</evidence>
<keyword evidence="1" id="KW-1133">Transmembrane helix</keyword>
<name>A0A3N1PTH4_9GAMM</name>
<reference evidence="2 3" key="1">
    <citation type="submission" date="2018-11" db="EMBL/GenBank/DDBJ databases">
        <title>Genomic Encyclopedia of Type Strains, Phase IV (KMG-IV): sequencing the most valuable type-strain genomes for metagenomic binning, comparative biology and taxonomic classification.</title>
        <authorList>
            <person name="Goeker M."/>
        </authorList>
    </citation>
    <scope>NUCLEOTIDE SEQUENCE [LARGE SCALE GENOMIC DNA]</scope>
    <source>
        <strain evidence="2 3">DSM 21945</strain>
    </source>
</reference>
<dbReference type="RefSeq" id="WP_050657701.1">
    <property type="nucleotide sequence ID" value="NZ_JBLXAC010000014.1"/>
</dbReference>
<protein>
    <submittedName>
        <fullName evidence="2">Uncharacterized protein</fullName>
    </submittedName>
</protein>
<dbReference type="STRING" id="584787.GCA_001247655_01688"/>
<gene>
    <name evidence="2" type="ORF">EDC28_10197</name>
</gene>
<proteinExistence type="predicted"/>
<feature type="transmembrane region" description="Helical" evidence="1">
    <location>
        <begin position="31"/>
        <end position="48"/>
    </location>
</feature>
<evidence type="ECO:0000313" key="3">
    <source>
        <dbReference type="Proteomes" id="UP000268033"/>
    </source>
</evidence>
<accession>A0A3N1PTH4</accession>